<evidence type="ECO:0000313" key="1">
    <source>
        <dbReference type="EMBL" id="CAE7701520.1"/>
    </source>
</evidence>
<comment type="caution">
    <text evidence="1">The sequence shown here is derived from an EMBL/GenBank/DDBJ whole genome shotgun (WGS) entry which is preliminary data.</text>
</comment>
<proteinExistence type="predicted"/>
<dbReference type="EMBL" id="CAJNIZ010044804">
    <property type="protein sequence ID" value="CAE7701520.1"/>
    <property type="molecule type" value="Genomic_DNA"/>
</dbReference>
<dbReference type="OrthoDB" id="421279at2759"/>
<protein>
    <submittedName>
        <fullName evidence="1">Uncharacterized protein</fullName>
    </submittedName>
</protein>
<evidence type="ECO:0000313" key="2">
    <source>
        <dbReference type="Proteomes" id="UP000649617"/>
    </source>
</evidence>
<dbReference type="Proteomes" id="UP000649617">
    <property type="component" value="Unassembled WGS sequence"/>
</dbReference>
<sequence>MEPGDPWGGLTAEKLLSTMQQAQDVQRGRLDSRKLRAPVCLDGGEVTRHPKMQKLLKAMPDVRRDYVRELDTALVESRGSSNPDDIKMLREQIEGAIKEMNSEIGKNPKALDDLFRETASKMAVCPMVALLPPTPAKNGNRVDRWEFL</sequence>
<name>A0A812X0V9_SYMPI</name>
<dbReference type="AlphaFoldDB" id="A0A812X0V9"/>
<organism evidence="1 2">
    <name type="scientific">Symbiodinium pilosum</name>
    <name type="common">Dinoflagellate</name>
    <dbReference type="NCBI Taxonomy" id="2952"/>
    <lineage>
        <taxon>Eukaryota</taxon>
        <taxon>Sar</taxon>
        <taxon>Alveolata</taxon>
        <taxon>Dinophyceae</taxon>
        <taxon>Suessiales</taxon>
        <taxon>Symbiodiniaceae</taxon>
        <taxon>Symbiodinium</taxon>
    </lineage>
</organism>
<accession>A0A812X0V9</accession>
<gene>
    <name evidence="1" type="ORF">SPIL2461_LOCUS19729</name>
</gene>
<reference evidence="1" key="1">
    <citation type="submission" date="2021-02" db="EMBL/GenBank/DDBJ databases">
        <authorList>
            <person name="Dougan E. K."/>
            <person name="Rhodes N."/>
            <person name="Thang M."/>
            <person name="Chan C."/>
        </authorList>
    </citation>
    <scope>NUCLEOTIDE SEQUENCE</scope>
</reference>
<keyword evidence="2" id="KW-1185">Reference proteome</keyword>